<dbReference type="RefSeq" id="WP_056680553.1">
    <property type="nucleotide sequence ID" value="NZ_JACKXE010000002.1"/>
</dbReference>
<name>A0A7X0RJY0_9ACTN</name>
<comment type="caution">
    <text evidence="1">The sequence shown here is derived from an EMBL/GenBank/DDBJ whole genome shotgun (WGS) entry which is preliminary data.</text>
</comment>
<evidence type="ECO:0000313" key="1">
    <source>
        <dbReference type="EMBL" id="MBB6629694.1"/>
    </source>
</evidence>
<protein>
    <submittedName>
        <fullName evidence="1">Uncharacterized protein</fullName>
    </submittedName>
</protein>
<sequence>MDEQLTLAAKTLARWCYARGIDERLLGCGEQLCRVAVDQALGRPAPAHLEQALWQQTATLLGQRRDWDREHQVSPPTPAACLPCAVAADQVPHPRRPALSCLRWPTAPHRRRRGLRHPSVLRPSR</sequence>
<accession>A0A7X0RJY0</accession>
<reference evidence="1 2" key="1">
    <citation type="submission" date="2020-08" db="EMBL/GenBank/DDBJ databases">
        <authorList>
            <person name="Seo M.-J."/>
        </authorList>
    </citation>
    <scope>NUCLEOTIDE SEQUENCE [LARGE SCALE GENOMIC DNA]</scope>
    <source>
        <strain evidence="1 2">KIGAM211</strain>
    </source>
</reference>
<dbReference type="Proteomes" id="UP000523955">
    <property type="component" value="Unassembled WGS sequence"/>
</dbReference>
<organism evidence="1 2">
    <name type="scientific">Nocardioides luti</name>
    <dbReference type="NCBI Taxonomy" id="2761101"/>
    <lineage>
        <taxon>Bacteria</taxon>
        <taxon>Bacillati</taxon>
        <taxon>Actinomycetota</taxon>
        <taxon>Actinomycetes</taxon>
        <taxon>Propionibacteriales</taxon>
        <taxon>Nocardioidaceae</taxon>
        <taxon>Nocardioides</taxon>
    </lineage>
</organism>
<dbReference type="AlphaFoldDB" id="A0A7X0RJY0"/>
<dbReference type="EMBL" id="JACKXE010000002">
    <property type="protein sequence ID" value="MBB6629694.1"/>
    <property type="molecule type" value="Genomic_DNA"/>
</dbReference>
<evidence type="ECO:0000313" key="2">
    <source>
        <dbReference type="Proteomes" id="UP000523955"/>
    </source>
</evidence>
<gene>
    <name evidence="1" type="ORF">H5V45_20415</name>
</gene>
<keyword evidence="2" id="KW-1185">Reference proteome</keyword>
<proteinExistence type="predicted"/>